<accession>A0A0L6V9Q6</accession>
<keyword evidence="3" id="KW-1185">Reference proteome</keyword>
<keyword evidence="1" id="KW-1133">Transmembrane helix</keyword>
<keyword evidence="1" id="KW-0472">Membrane</keyword>
<comment type="caution">
    <text evidence="2">The sequence shown here is derived from an EMBL/GenBank/DDBJ whole genome shotgun (WGS) entry which is preliminary data.</text>
</comment>
<evidence type="ECO:0000313" key="3">
    <source>
        <dbReference type="Proteomes" id="UP000037035"/>
    </source>
</evidence>
<evidence type="ECO:0000313" key="2">
    <source>
        <dbReference type="EMBL" id="KNZ57439.1"/>
    </source>
</evidence>
<keyword evidence="1" id="KW-0812">Transmembrane</keyword>
<feature type="transmembrane region" description="Helical" evidence="1">
    <location>
        <begin position="32"/>
        <end position="57"/>
    </location>
</feature>
<reference evidence="2 3" key="1">
    <citation type="submission" date="2015-08" db="EMBL/GenBank/DDBJ databases">
        <title>Next Generation Sequencing and Analysis of the Genome of Puccinia sorghi L Schw, the Causal Agent of Maize Common Rust.</title>
        <authorList>
            <person name="Rochi L."/>
            <person name="Burguener G."/>
            <person name="Darino M."/>
            <person name="Turjanski A."/>
            <person name="Kreff E."/>
            <person name="Dieguez M.J."/>
            <person name="Sacco F."/>
        </authorList>
    </citation>
    <scope>NUCLEOTIDE SEQUENCE [LARGE SCALE GENOMIC DNA]</scope>
    <source>
        <strain evidence="2 3">RO10H11247</strain>
    </source>
</reference>
<evidence type="ECO:0000256" key="1">
    <source>
        <dbReference type="SAM" id="Phobius"/>
    </source>
</evidence>
<proteinExistence type="predicted"/>
<organism evidence="2 3">
    <name type="scientific">Puccinia sorghi</name>
    <dbReference type="NCBI Taxonomy" id="27349"/>
    <lineage>
        <taxon>Eukaryota</taxon>
        <taxon>Fungi</taxon>
        <taxon>Dikarya</taxon>
        <taxon>Basidiomycota</taxon>
        <taxon>Pucciniomycotina</taxon>
        <taxon>Pucciniomycetes</taxon>
        <taxon>Pucciniales</taxon>
        <taxon>Pucciniaceae</taxon>
        <taxon>Puccinia</taxon>
    </lineage>
</organism>
<dbReference type="EMBL" id="LAVV01007012">
    <property type="protein sequence ID" value="KNZ57439.1"/>
    <property type="molecule type" value="Genomic_DNA"/>
</dbReference>
<sequence length="124" mass="14075">MSFLNKVHYYYDLLLFALADAMRNVKFLTCRISYLLFVTSASSLSCWLSVVLCFYTVGLQWKFWLLEVDSDPSLFHVGRQCSVLKPVSLFNNSTPRMNTTVLQPQPILFPSLAGLDRAIGNVIS</sequence>
<gene>
    <name evidence="2" type="ORF">VP01_2158g1</name>
</gene>
<protein>
    <submittedName>
        <fullName evidence="2">Uncharacterized protein</fullName>
    </submittedName>
</protein>
<dbReference type="Proteomes" id="UP000037035">
    <property type="component" value="Unassembled WGS sequence"/>
</dbReference>
<name>A0A0L6V9Q6_9BASI</name>
<dbReference type="AlphaFoldDB" id="A0A0L6V9Q6"/>
<dbReference type="VEuPathDB" id="FungiDB:VP01_2158g1"/>